<dbReference type="GO" id="GO:0008939">
    <property type="term" value="F:nicotinate-nucleotide-dimethylbenzimidazole phosphoribosyltransferase activity"/>
    <property type="evidence" value="ECO:0007669"/>
    <property type="project" value="UniProtKB-UniRule"/>
</dbReference>
<evidence type="ECO:0000256" key="5">
    <source>
        <dbReference type="ARBA" id="ARBA00015486"/>
    </source>
</evidence>
<keyword evidence="13" id="KW-1185">Reference proteome</keyword>
<comment type="pathway">
    <text evidence="2 11">Nucleoside biosynthesis; alpha-ribazole biosynthesis; alpha-ribazole from 5,6-dimethylbenzimidazole: step 1/2.</text>
</comment>
<dbReference type="Gene3D" id="1.10.1610.10">
    <property type="match status" value="1"/>
</dbReference>
<reference evidence="12 13" key="1">
    <citation type="journal article" date="2014" name="Genome Announc.">
        <title>Draft Genome Sequence of Geobacillus thermopakistaniensis Strain MAS1.</title>
        <authorList>
            <person name="Siddiqui M.A."/>
            <person name="Rashid N."/>
            <person name="Ayyampalayam S."/>
            <person name="Whitman W.B."/>
        </authorList>
    </citation>
    <scope>NUCLEOTIDE SEQUENCE [LARGE SCALE GENOMIC DNA]</scope>
    <source>
        <strain evidence="12 13">MAS1</strain>
    </source>
</reference>
<name>A0A7U9J816_GEOTM</name>
<dbReference type="Gene3D" id="3.40.50.10210">
    <property type="match status" value="1"/>
</dbReference>
<evidence type="ECO:0000256" key="7">
    <source>
        <dbReference type="ARBA" id="ARBA00022676"/>
    </source>
</evidence>
<evidence type="ECO:0000256" key="11">
    <source>
        <dbReference type="HAMAP-Rule" id="MF_00230"/>
    </source>
</evidence>
<evidence type="ECO:0000313" key="12">
    <source>
        <dbReference type="EMBL" id="ESU70700.1"/>
    </source>
</evidence>
<comment type="similarity">
    <text evidence="3 11">Belongs to the CobT family.</text>
</comment>
<keyword evidence="8 11" id="KW-0808">Transferase</keyword>
<keyword evidence="7 11" id="KW-0328">Glycosyltransferase</keyword>
<comment type="caution">
    <text evidence="12">The sequence shown here is derived from an EMBL/GenBank/DDBJ whole genome shotgun (WGS) entry which is preliminary data.</text>
</comment>
<evidence type="ECO:0000256" key="9">
    <source>
        <dbReference type="ARBA" id="ARBA00030686"/>
    </source>
</evidence>
<evidence type="ECO:0000256" key="3">
    <source>
        <dbReference type="ARBA" id="ARBA00007110"/>
    </source>
</evidence>
<dbReference type="NCBIfam" id="TIGR03160">
    <property type="entry name" value="cobT_DBIPRT"/>
    <property type="match status" value="1"/>
</dbReference>
<evidence type="ECO:0000256" key="2">
    <source>
        <dbReference type="ARBA" id="ARBA00005049"/>
    </source>
</evidence>
<evidence type="ECO:0000256" key="4">
    <source>
        <dbReference type="ARBA" id="ARBA00011991"/>
    </source>
</evidence>
<dbReference type="HAMAP" id="MF_00230">
    <property type="entry name" value="CobT"/>
    <property type="match status" value="1"/>
</dbReference>
<comment type="catalytic activity">
    <reaction evidence="10 11">
        <text>5,6-dimethylbenzimidazole + nicotinate beta-D-ribonucleotide = alpha-ribazole 5'-phosphate + nicotinate + H(+)</text>
        <dbReference type="Rhea" id="RHEA:11196"/>
        <dbReference type="ChEBI" id="CHEBI:15378"/>
        <dbReference type="ChEBI" id="CHEBI:15890"/>
        <dbReference type="ChEBI" id="CHEBI:32544"/>
        <dbReference type="ChEBI" id="CHEBI:57502"/>
        <dbReference type="ChEBI" id="CHEBI:57918"/>
        <dbReference type="EC" id="2.4.2.21"/>
    </reaction>
</comment>
<dbReference type="GO" id="GO:0009236">
    <property type="term" value="P:cobalamin biosynthetic process"/>
    <property type="evidence" value="ECO:0007669"/>
    <property type="project" value="UniProtKB-UniRule"/>
</dbReference>
<organism evidence="12 13">
    <name type="scientific">Geobacillus thermopakistaniensis (strain MAS1)</name>
    <dbReference type="NCBI Taxonomy" id="1408282"/>
    <lineage>
        <taxon>Bacteria</taxon>
        <taxon>Bacillati</taxon>
        <taxon>Bacillota</taxon>
        <taxon>Bacilli</taxon>
        <taxon>Bacillales</taxon>
        <taxon>Anoxybacillaceae</taxon>
        <taxon>Geobacillus</taxon>
    </lineage>
</organism>
<protein>
    <recommendedName>
        <fullName evidence="5 11">Nicotinate-nucleotide--dimethylbenzimidazole phosphoribosyltransferase</fullName>
        <shortName evidence="11">NN:DBI PRT</shortName>
        <ecNumber evidence="4 11">2.4.2.21</ecNumber>
    </recommendedName>
    <alternativeName>
        <fullName evidence="9 11">N(1)-alpha-phosphoribosyltransferase</fullName>
    </alternativeName>
</protein>
<gene>
    <name evidence="11" type="primary">cobT</name>
    <name evidence="12" type="ORF">T260_17630</name>
</gene>
<proteinExistence type="inferred from homology"/>
<keyword evidence="6 11" id="KW-0169">Cobalamin biosynthesis</keyword>
<dbReference type="NCBIfam" id="NF000996">
    <property type="entry name" value="PRK00105.1"/>
    <property type="match status" value="1"/>
</dbReference>
<dbReference type="InterPro" id="IPR017846">
    <property type="entry name" value="Nict_dMeBzImd_PRibTrfase_bact"/>
</dbReference>
<evidence type="ECO:0000256" key="8">
    <source>
        <dbReference type="ARBA" id="ARBA00022679"/>
    </source>
</evidence>
<dbReference type="UniPathway" id="UPA00061">
    <property type="reaction ID" value="UER00516"/>
</dbReference>
<dbReference type="PANTHER" id="PTHR43463">
    <property type="entry name" value="NICOTINATE-NUCLEOTIDE--DIMETHYLBENZIMIDAZOLE PHOSPHORIBOSYLTRANSFERASE"/>
    <property type="match status" value="1"/>
</dbReference>
<dbReference type="EC" id="2.4.2.21" evidence="4 11"/>
<dbReference type="Pfam" id="PF02277">
    <property type="entry name" value="DBI_PRT"/>
    <property type="match status" value="1"/>
</dbReference>
<dbReference type="InterPro" id="IPR036087">
    <property type="entry name" value="Nict_dMeBzImd_PRibTrfase_sf"/>
</dbReference>
<sequence length="465" mass="50115">MGVDLGLRYIAVASIGTKSLFFKDSQCAFIRRRYAALRRTLGKAKKLHMIRTIGRKESCWMKVINHKISRQIVRFALANGVGMIRMEKLTRSLNHRRERRKRIFPLDGGYCAPMMNVSIPPIHREMVEQARAYIDQLTKPPGSLGRLEEVAATLAGMTGELLPRVTPPGVLVFAADHGVTEEGVSAYPAEVTAQMVYNFANGGAAINAFSRQIGALLQVIDVGVAVPIADERVIQKKVRPGTNNFAETEAMTPSEAEQALHVGYEQAASIIEQGVRTLIVGEMGIGNTTAASALLATLTDEPLERIVGKGSGIKEEMLAHKQDVIRRALLLHRPDPAKPLEGLSKIGGLEIAAMAGAMLAAAERRIPILLDGFICTVAALVARQFAVNVTDYMIAGHRSQEPGHSIALRLLEKEPLLDLGMRLGEGSGAAVAFPLLISAMAMVNEMATFASAGISTANAKGEKGR</sequence>
<comment type="function">
    <text evidence="1 11">Catalyzes the synthesis of alpha-ribazole-5'-phosphate from nicotinate mononucleotide (NAMN) and 5,6-dimethylbenzimidazole (DMB).</text>
</comment>
<dbReference type="InterPro" id="IPR023195">
    <property type="entry name" value="Nict_dMeBzImd_PRibTrfase_N"/>
</dbReference>
<evidence type="ECO:0000256" key="6">
    <source>
        <dbReference type="ARBA" id="ARBA00022573"/>
    </source>
</evidence>
<dbReference type="EMBL" id="AYSF01000102">
    <property type="protein sequence ID" value="ESU70700.1"/>
    <property type="molecule type" value="Genomic_DNA"/>
</dbReference>
<dbReference type="Proteomes" id="UP000018339">
    <property type="component" value="Unassembled WGS sequence"/>
</dbReference>
<feature type="active site" description="Proton acceptor" evidence="11">
    <location>
        <position position="425"/>
    </location>
</feature>
<dbReference type="FunFam" id="3.40.50.10210:FF:000001">
    <property type="entry name" value="Nicotinate-nucleotide--dimethylbenzimidazole phosphoribosyltransferase"/>
    <property type="match status" value="1"/>
</dbReference>
<dbReference type="CDD" id="cd02439">
    <property type="entry name" value="DMB-PRT_CobT"/>
    <property type="match status" value="1"/>
</dbReference>
<dbReference type="InterPro" id="IPR003200">
    <property type="entry name" value="Nict_dMeBzImd_PRibTrfase"/>
</dbReference>
<evidence type="ECO:0000256" key="10">
    <source>
        <dbReference type="ARBA" id="ARBA00047340"/>
    </source>
</evidence>
<accession>A0A7U9J816</accession>
<dbReference type="AlphaFoldDB" id="A0A7U9J816"/>
<dbReference type="SUPFAM" id="SSF52733">
    <property type="entry name" value="Nicotinate mononucleotide:5,6-dimethylbenzimidazole phosphoribosyltransferase (CobT)"/>
    <property type="match status" value="1"/>
</dbReference>
<evidence type="ECO:0000313" key="13">
    <source>
        <dbReference type="Proteomes" id="UP000018339"/>
    </source>
</evidence>
<dbReference type="PANTHER" id="PTHR43463:SF1">
    <property type="entry name" value="NICOTINATE-NUCLEOTIDE--DIMETHYLBENZIMIDAZOLE PHOSPHORIBOSYLTRANSFERASE"/>
    <property type="match status" value="1"/>
</dbReference>
<evidence type="ECO:0000256" key="1">
    <source>
        <dbReference type="ARBA" id="ARBA00002197"/>
    </source>
</evidence>